<protein>
    <recommendedName>
        <fullName evidence="5">DUF4229 domain-containing protein</fullName>
    </recommendedName>
</protein>
<dbReference type="InterPro" id="IPR025323">
    <property type="entry name" value="DUF4229"/>
</dbReference>
<dbReference type="Pfam" id="PF14012">
    <property type="entry name" value="DUF4229"/>
    <property type="match status" value="1"/>
</dbReference>
<gene>
    <name evidence="3" type="ORF">JOF55_002559</name>
</gene>
<keyword evidence="2" id="KW-0472">Membrane</keyword>
<comment type="caution">
    <text evidence="3">The sequence shown here is derived from an EMBL/GenBank/DDBJ whole genome shotgun (WGS) entry which is preliminary data.</text>
</comment>
<keyword evidence="2" id="KW-0812">Transmembrane</keyword>
<evidence type="ECO:0000256" key="2">
    <source>
        <dbReference type="SAM" id="Phobius"/>
    </source>
</evidence>
<dbReference type="EMBL" id="JAVDXW010000001">
    <property type="protein sequence ID" value="MDR7302378.1"/>
    <property type="molecule type" value="Genomic_DNA"/>
</dbReference>
<sequence length="119" mass="12955">MQEQQEASSETTGTHTVEPGRSLAFDIVLYSAARFGMLAALAAVLTVFGVPLLVALAVSVVVAMPLSLFVFKGLRRRVDAGMAQRAERRRAHREELRAQLRGDRGDEERAGGDSGEEDR</sequence>
<dbReference type="Proteomes" id="UP001180845">
    <property type="component" value="Unassembled WGS sequence"/>
</dbReference>
<keyword evidence="2" id="KW-1133">Transmembrane helix</keyword>
<reference evidence="3" key="1">
    <citation type="submission" date="2023-07" db="EMBL/GenBank/DDBJ databases">
        <title>Sequencing the genomes of 1000 actinobacteria strains.</title>
        <authorList>
            <person name="Klenk H.-P."/>
        </authorList>
    </citation>
    <scope>NUCLEOTIDE SEQUENCE</scope>
    <source>
        <strain evidence="3">DSM 45977</strain>
    </source>
</reference>
<proteinExistence type="predicted"/>
<dbReference type="RefSeq" id="WP_310273865.1">
    <property type="nucleotide sequence ID" value="NZ_JAVDXW010000001.1"/>
</dbReference>
<dbReference type="AlphaFoldDB" id="A0AAE3ZEX4"/>
<organism evidence="3 4">
    <name type="scientific">Haloactinomyces albus</name>
    <dbReference type="NCBI Taxonomy" id="1352928"/>
    <lineage>
        <taxon>Bacteria</taxon>
        <taxon>Bacillati</taxon>
        <taxon>Actinomycetota</taxon>
        <taxon>Actinomycetes</taxon>
        <taxon>Actinopolysporales</taxon>
        <taxon>Actinopolysporaceae</taxon>
        <taxon>Haloactinomyces</taxon>
    </lineage>
</organism>
<feature type="transmembrane region" description="Helical" evidence="2">
    <location>
        <begin position="38"/>
        <end position="71"/>
    </location>
</feature>
<evidence type="ECO:0000313" key="3">
    <source>
        <dbReference type="EMBL" id="MDR7302378.1"/>
    </source>
</evidence>
<keyword evidence="4" id="KW-1185">Reference proteome</keyword>
<evidence type="ECO:0000313" key="4">
    <source>
        <dbReference type="Proteomes" id="UP001180845"/>
    </source>
</evidence>
<feature type="region of interest" description="Disordered" evidence="1">
    <location>
        <begin position="86"/>
        <end position="119"/>
    </location>
</feature>
<feature type="compositionally biased region" description="Basic and acidic residues" evidence="1">
    <location>
        <begin position="92"/>
        <end position="111"/>
    </location>
</feature>
<evidence type="ECO:0008006" key="5">
    <source>
        <dbReference type="Google" id="ProtNLM"/>
    </source>
</evidence>
<name>A0AAE3ZEX4_9ACTN</name>
<accession>A0AAE3ZEX4</accession>
<evidence type="ECO:0000256" key="1">
    <source>
        <dbReference type="SAM" id="MobiDB-lite"/>
    </source>
</evidence>